<keyword evidence="2" id="KW-0812">Transmembrane</keyword>
<feature type="transmembrane region" description="Helical" evidence="2">
    <location>
        <begin position="225"/>
        <end position="245"/>
    </location>
</feature>
<feature type="compositionally biased region" description="Acidic residues" evidence="1">
    <location>
        <begin position="39"/>
        <end position="50"/>
    </location>
</feature>
<evidence type="ECO:0000256" key="2">
    <source>
        <dbReference type="SAM" id="Phobius"/>
    </source>
</evidence>
<dbReference type="CDD" id="cd06577">
    <property type="entry name" value="PASTA_pknB"/>
    <property type="match status" value="3"/>
</dbReference>
<reference evidence="5" key="1">
    <citation type="submission" date="2014-08" db="EMBL/GenBank/DDBJ databases">
        <title>Coriobacteriaceae sp. complete genome.</title>
        <authorList>
            <person name="Looft T."/>
            <person name="Bayles D.O."/>
            <person name="Stanton T.B."/>
        </authorList>
    </citation>
    <scope>NUCLEOTIDE SEQUENCE [LARGE SCALE GENOMIC DNA]</scope>
    <source>
        <strain evidence="5">68-1-3</strain>
    </source>
</reference>
<reference evidence="4 5" key="2">
    <citation type="journal article" date="2015" name="Genome Announc.">
        <title>Complete Genome Sequence of Coriobacteriaceae Strain 68-1-3, a Novel Mucus-Degrading Isolate from the Swine Intestinal Tract.</title>
        <authorList>
            <person name="Looft T."/>
            <person name="Bayles D.O."/>
            <person name="Alt D.P."/>
            <person name="Stanton T.B."/>
        </authorList>
    </citation>
    <scope>NUCLEOTIDE SEQUENCE [LARGE SCALE GENOMIC DNA]</scope>
    <source>
        <strain evidence="4 5">68-1-3</strain>
    </source>
</reference>
<dbReference type="SMART" id="SM00740">
    <property type="entry name" value="PASTA"/>
    <property type="match status" value="3"/>
</dbReference>
<feature type="domain" description="PASTA" evidence="3">
    <location>
        <begin position="314"/>
        <end position="376"/>
    </location>
</feature>
<keyword evidence="2" id="KW-1133">Transmembrane helix</keyword>
<feature type="domain" description="PASTA" evidence="3">
    <location>
        <begin position="377"/>
        <end position="442"/>
    </location>
</feature>
<feature type="region of interest" description="Disordered" evidence="1">
    <location>
        <begin position="24"/>
        <end position="144"/>
    </location>
</feature>
<proteinExistence type="predicted"/>
<dbReference type="Proteomes" id="UP000031121">
    <property type="component" value="Chromosome"/>
</dbReference>
<name>A0A0A8B393_9ACTN</name>
<dbReference type="Pfam" id="PF03793">
    <property type="entry name" value="PASTA"/>
    <property type="match status" value="3"/>
</dbReference>
<evidence type="ECO:0000256" key="1">
    <source>
        <dbReference type="SAM" id="MobiDB-lite"/>
    </source>
</evidence>
<dbReference type="Pfam" id="PF13240">
    <property type="entry name" value="Zn_Ribbon_1"/>
    <property type="match status" value="1"/>
</dbReference>
<gene>
    <name evidence="4" type="ORF">JI75_04010</name>
</gene>
<dbReference type="InterPro" id="IPR026870">
    <property type="entry name" value="Zinc_ribbon_dom"/>
</dbReference>
<evidence type="ECO:0000313" key="5">
    <source>
        <dbReference type="Proteomes" id="UP000031121"/>
    </source>
</evidence>
<feature type="compositionally biased region" description="Low complexity" evidence="1">
    <location>
        <begin position="51"/>
        <end position="63"/>
    </location>
</feature>
<dbReference type="OrthoDB" id="3171453at2"/>
<feature type="compositionally biased region" description="Pro residues" evidence="1">
    <location>
        <begin position="129"/>
        <end position="140"/>
    </location>
</feature>
<organism evidence="4 5">
    <name type="scientific">Berryella intestinalis</name>
    <dbReference type="NCBI Taxonomy" id="1531429"/>
    <lineage>
        <taxon>Bacteria</taxon>
        <taxon>Bacillati</taxon>
        <taxon>Actinomycetota</taxon>
        <taxon>Coriobacteriia</taxon>
        <taxon>Eggerthellales</taxon>
        <taxon>Eggerthellaceae</taxon>
        <taxon>Berryella</taxon>
    </lineage>
</organism>
<dbReference type="Gene3D" id="3.30.10.20">
    <property type="match status" value="3"/>
</dbReference>
<dbReference type="PROSITE" id="PS51178">
    <property type="entry name" value="PASTA"/>
    <property type="match status" value="3"/>
</dbReference>
<evidence type="ECO:0000313" key="4">
    <source>
        <dbReference type="EMBL" id="AJC11956.1"/>
    </source>
</evidence>
<protein>
    <recommendedName>
        <fullName evidence="3">PASTA domain-containing protein</fullName>
    </recommendedName>
</protein>
<dbReference type="KEGG" id="cbac:JI75_04010"/>
<feature type="compositionally biased region" description="Acidic residues" evidence="1">
    <location>
        <begin position="89"/>
        <end position="101"/>
    </location>
</feature>
<keyword evidence="5" id="KW-1185">Reference proteome</keyword>
<dbReference type="HOGENOM" id="CLU_543742_0_0_11"/>
<dbReference type="EMBL" id="CP009302">
    <property type="protein sequence ID" value="AJC11956.1"/>
    <property type="molecule type" value="Genomic_DNA"/>
</dbReference>
<feature type="region of interest" description="Disordered" evidence="1">
    <location>
        <begin position="345"/>
        <end position="364"/>
    </location>
</feature>
<dbReference type="AlphaFoldDB" id="A0A0A8B393"/>
<dbReference type="RefSeq" id="WP_039688914.1">
    <property type="nucleotide sequence ID" value="NZ_CP009302.1"/>
</dbReference>
<keyword evidence="2" id="KW-0472">Membrane</keyword>
<dbReference type="InterPro" id="IPR005543">
    <property type="entry name" value="PASTA_dom"/>
</dbReference>
<sequence length="525" mass="54480">MICPNCQSHNRESAKFCDECGALLRPAPGEEDRGALDFDFSEISDADEGSDSSACAVSAPVAPDAEKGAEAPESAADVAGGPEGSEAPGDPDEAAMPDDASEQGFPSAEQNDRTDASEDPDPAGETAPNPDPGAPRPAPDAPASLKFLSNAADTTTRIDLSGLDASGYGLSEFGEAVVPAATAPRPVWNDGHTIEFPRVTDEEKPRSKDFLASDSKKKRLGRGKIALLVALVLLALAAIAAAATYQMELWGGKTVPDVTGLTQSEAQAVLGDAGFTVKALQVKSDEPEGLVLVMDPEAGERQGAGTEVIIHVSTARIVPDIAGKSKEDAERQLKDEGFTSVTFAEEKSDEPEGTVLGVSPAPGERAASTTEIQVTVAIPHTVPEVSGKSADAAQKALEEAGYRCEIQYSYSDQVDNGTVLGCSPSPGSKLESGSTVVLNVSKSRGAELVAAVQAYVYKGQQITVGGVSYEVQSLNGVKYIGNNQTSVQFVGKPFMSFLGETVSLSARDVEAVITWTESNTVASVS</sequence>
<evidence type="ECO:0000259" key="3">
    <source>
        <dbReference type="PROSITE" id="PS51178"/>
    </source>
</evidence>
<accession>A0A0A8B393</accession>
<feature type="domain" description="PASTA" evidence="3">
    <location>
        <begin position="252"/>
        <end position="313"/>
    </location>
</feature>
<dbReference type="STRING" id="1531429.JI75_04010"/>